<name>A0A0X3BIM9_9EURY</name>
<dbReference type="KEGG" id="mema:MMAB1_0237"/>
<dbReference type="EMBL" id="LT158599">
    <property type="protein sequence ID" value="CVK31454.1"/>
    <property type="molecule type" value="Genomic_DNA"/>
</dbReference>
<dbReference type="Proteomes" id="UP000069850">
    <property type="component" value="Chromosome 1"/>
</dbReference>
<reference evidence="1 2" key="1">
    <citation type="submission" date="2016-01" db="EMBL/GenBank/DDBJ databases">
        <authorList>
            <person name="Manzoor S."/>
        </authorList>
    </citation>
    <scope>NUCLEOTIDE SEQUENCE [LARGE SCALE GENOMIC DNA]</scope>
    <source>
        <strain evidence="1">Methanoculleus sp MAB1</strain>
    </source>
</reference>
<organism evidence="1 2">
    <name type="scientific">Methanoculleus bourgensis</name>
    <dbReference type="NCBI Taxonomy" id="83986"/>
    <lineage>
        <taxon>Archaea</taxon>
        <taxon>Methanobacteriati</taxon>
        <taxon>Methanobacteriota</taxon>
        <taxon>Stenosarchaea group</taxon>
        <taxon>Methanomicrobia</taxon>
        <taxon>Methanomicrobiales</taxon>
        <taxon>Methanomicrobiaceae</taxon>
        <taxon>Methanoculleus</taxon>
    </lineage>
</organism>
<protein>
    <submittedName>
        <fullName evidence="1">Uncharacterized protein</fullName>
    </submittedName>
</protein>
<sequence length="123" mass="12932">MSEKKRDLAEEGSETGHAALFFLFLLLLFLLFFSGCGCGGCRGSGCGCSGGDRCDGGLADGLLDVHVLECGDERLDTGVLDGDAGGLQDSSHILISYVFACVVQEQCSVDILHNVFTSSLVVY</sequence>
<dbReference type="AlphaFoldDB" id="A0A0X3BIM9"/>
<proteinExistence type="predicted"/>
<evidence type="ECO:0000313" key="2">
    <source>
        <dbReference type="Proteomes" id="UP000069850"/>
    </source>
</evidence>
<gene>
    <name evidence="1" type="ORF">MMAB1_0237</name>
</gene>
<evidence type="ECO:0000313" key="1">
    <source>
        <dbReference type="EMBL" id="CVK31454.1"/>
    </source>
</evidence>
<accession>A0A0X3BIM9</accession>